<dbReference type="InterPro" id="IPR008979">
    <property type="entry name" value="Galactose-bd-like_sf"/>
</dbReference>
<dbReference type="InterPro" id="IPR045099">
    <property type="entry name" value="PITH1-like"/>
</dbReference>
<evidence type="ECO:0000259" key="3">
    <source>
        <dbReference type="PROSITE" id="PS51532"/>
    </source>
</evidence>
<dbReference type="Pfam" id="PF06201">
    <property type="entry name" value="PITH"/>
    <property type="match status" value="1"/>
</dbReference>
<evidence type="ECO:0000313" key="5">
    <source>
        <dbReference type="EMBL" id="CAH0371254.1"/>
    </source>
</evidence>
<dbReference type="AlphaFoldDB" id="A0A7S4A5X9"/>
<accession>A0A7S4A5X9</accession>
<protein>
    <recommendedName>
        <fullName evidence="3">PITH domain-containing protein</fullName>
    </recommendedName>
</protein>
<evidence type="ECO:0000313" key="4">
    <source>
        <dbReference type="EMBL" id="CAE0704840.1"/>
    </source>
</evidence>
<reference evidence="5" key="2">
    <citation type="submission" date="2021-11" db="EMBL/GenBank/DDBJ databases">
        <authorList>
            <consortium name="Genoscope - CEA"/>
            <person name="William W."/>
        </authorList>
    </citation>
    <scope>NUCLEOTIDE SEQUENCE</scope>
</reference>
<feature type="compositionally biased region" description="Gly residues" evidence="2">
    <location>
        <begin position="1"/>
        <end position="12"/>
    </location>
</feature>
<dbReference type="PANTHER" id="PTHR12175">
    <property type="entry name" value="AD039 HT014 THIOREDOXIN FAMILY TRP26"/>
    <property type="match status" value="1"/>
</dbReference>
<proteinExistence type="inferred from homology"/>
<dbReference type="GO" id="GO:0005737">
    <property type="term" value="C:cytoplasm"/>
    <property type="evidence" value="ECO:0007669"/>
    <property type="project" value="UniProtKB-ARBA"/>
</dbReference>
<dbReference type="PANTHER" id="PTHR12175:SF1">
    <property type="entry name" value="PITH DOMAIN-CONTAINING PROTEIN 1"/>
    <property type="match status" value="1"/>
</dbReference>
<comment type="similarity">
    <text evidence="1">Belongs to the PITHD1 family.</text>
</comment>
<dbReference type="SUPFAM" id="SSF49785">
    <property type="entry name" value="Galactose-binding domain-like"/>
    <property type="match status" value="1"/>
</dbReference>
<organism evidence="4">
    <name type="scientific">Pelagomonas calceolata</name>
    <dbReference type="NCBI Taxonomy" id="35677"/>
    <lineage>
        <taxon>Eukaryota</taxon>
        <taxon>Sar</taxon>
        <taxon>Stramenopiles</taxon>
        <taxon>Ochrophyta</taxon>
        <taxon>Pelagophyceae</taxon>
        <taxon>Pelagomonadales</taxon>
        <taxon>Pelagomonadaceae</taxon>
        <taxon>Pelagomonas</taxon>
    </lineage>
</organism>
<dbReference type="InterPro" id="IPR010400">
    <property type="entry name" value="PITH_dom"/>
</dbReference>
<name>A0A7S4A5X9_9STRA</name>
<gene>
    <name evidence="4" type="ORF">PCAL00307_LOCUS20288</name>
    <name evidence="5" type="ORF">PECAL_3P11870</name>
</gene>
<dbReference type="OrthoDB" id="2635at2759"/>
<feature type="region of interest" description="Disordered" evidence="2">
    <location>
        <begin position="1"/>
        <end position="24"/>
    </location>
</feature>
<dbReference type="EMBL" id="CAKKNE010000003">
    <property type="protein sequence ID" value="CAH0371254.1"/>
    <property type="molecule type" value="Genomic_DNA"/>
</dbReference>
<evidence type="ECO:0000256" key="1">
    <source>
        <dbReference type="ARBA" id="ARBA00025788"/>
    </source>
</evidence>
<sequence length="206" mass="22427">MGKGGHGGGAVGGSHSHNEEYPDDNWNLYQHVDRAEALNAEGDAKSVLRPFVRRLETEGSLVSDGDEELLVKITFLAPVSLRRLMVIGQGDPDTHPSRVKVYVGKEDLDFQSLEDVRPTFETALPVNQQGEAFVHVHPPGAFTNVTSLAFFFPGNHGEGDETSLQYIGMQGDHSHDRREAVDATYELVCQHSSVDVAAETQGTMGV</sequence>
<dbReference type="PROSITE" id="PS51532">
    <property type="entry name" value="PITH"/>
    <property type="match status" value="1"/>
</dbReference>
<dbReference type="InterPro" id="IPR037047">
    <property type="entry name" value="PITH_dom_sf"/>
</dbReference>
<keyword evidence="6" id="KW-1185">Reference proteome</keyword>
<dbReference type="EMBL" id="HBIW01023546">
    <property type="protein sequence ID" value="CAE0704840.1"/>
    <property type="molecule type" value="Transcribed_RNA"/>
</dbReference>
<evidence type="ECO:0000313" key="6">
    <source>
        <dbReference type="Proteomes" id="UP000789595"/>
    </source>
</evidence>
<dbReference type="Proteomes" id="UP000789595">
    <property type="component" value="Unassembled WGS sequence"/>
</dbReference>
<feature type="domain" description="PITH" evidence="3">
    <location>
        <begin position="17"/>
        <end position="189"/>
    </location>
</feature>
<reference evidence="4" key="1">
    <citation type="submission" date="2021-01" db="EMBL/GenBank/DDBJ databases">
        <authorList>
            <person name="Corre E."/>
            <person name="Pelletier E."/>
            <person name="Niang G."/>
            <person name="Scheremetjew M."/>
            <person name="Finn R."/>
            <person name="Kale V."/>
            <person name="Holt S."/>
            <person name="Cochrane G."/>
            <person name="Meng A."/>
            <person name="Brown T."/>
            <person name="Cohen L."/>
        </authorList>
    </citation>
    <scope>NUCLEOTIDE SEQUENCE</scope>
    <source>
        <strain evidence="4">CCMP1756</strain>
    </source>
</reference>
<dbReference type="Gene3D" id="2.60.120.470">
    <property type="entry name" value="PITH domain"/>
    <property type="match status" value="1"/>
</dbReference>
<evidence type="ECO:0000256" key="2">
    <source>
        <dbReference type="SAM" id="MobiDB-lite"/>
    </source>
</evidence>